<feature type="transmembrane region" description="Helical" evidence="5">
    <location>
        <begin position="20"/>
        <end position="41"/>
    </location>
</feature>
<keyword evidence="4 5" id="KW-0472">Membrane</keyword>
<evidence type="ECO:0000313" key="8">
    <source>
        <dbReference type="Proteomes" id="UP000248925"/>
    </source>
</evidence>
<feature type="domain" description="RDD" evidence="6">
    <location>
        <begin position="123"/>
        <end position="208"/>
    </location>
</feature>
<reference evidence="7 8" key="1">
    <citation type="journal article" date="2018" name="Sci. Rep.">
        <title>Rhizobium tumorigenes sp. nov., a novel plant tumorigenic bacterium isolated from cane gall tumors on thornless blackberry.</title>
        <authorList>
            <person name="Kuzmanovi N."/>
            <person name="Smalla K."/>
            <person name="Gronow S."/>
            <person name="PuBawska J."/>
        </authorList>
    </citation>
    <scope>NUCLEOTIDE SEQUENCE [LARGE SCALE GENOMIC DNA]</scope>
    <source>
        <strain evidence="7 8">CCBAU 85046</strain>
    </source>
</reference>
<dbReference type="EMBL" id="PCDP01000036">
    <property type="protein sequence ID" value="PZM13038.1"/>
    <property type="molecule type" value="Genomic_DNA"/>
</dbReference>
<feature type="transmembrane region" description="Helical" evidence="5">
    <location>
        <begin position="189"/>
        <end position="213"/>
    </location>
</feature>
<proteinExistence type="predicted"/>
<keyword evidence="8" id="KW-1185">Reference proteome</keyword>
<evidence type="ECO:0000256" key="3">
    <source>
        <dbReference type="ARBA" id="ARBA00022989"/>
    </source>
</evidence>
<evidence type="ECO:0000256" key="2">
    <source>
        <dbReference type="ARBA" id="ARBA00022692"/>
    </source>
</evidence>
<gene>
    <name evidence="7" type="ORF">CPY51_16110</name>
</gene>
<sequence length="270" mass="29798">MRVQDVTGLPRYFWRRALAYVIDVTAIQIVFTVLFYALALATPWNIGFSPFNSIACEQAATGPLVDKVEAQWPLKPGEKRLNQICRVSQFDGHPPNGYFTTSVVTTSGASTYTRSVSTQIDQNGNAIDATGAGQLSSLMPLLIIPLAFAFFTANGRRTLGKRIMSLRVATIDSHLPTLKGATFREVLKFLPLIALVFVIVVFFLLQSPMVANFDHMVAAMRDGTAVPLGTAPWIYGAILVAGFTWWLLPLAVWRGQTFYDRFSGCKVLRT</sequence>
<evidence type="ECO:0000256" key="1">
    <source>
        <dbReference type="ARBA" id="ARBA00004141"/>
    </source>
</evidence>
<keyword evidence="3 5" id="KW-1133">Transmembrane helix</keyword>
<comment type="subcellular location">
    <subcellularLocation>
        <location evidence="1">Membrane</location>
        <topology evidence="1">Multi-pass membrane protein</topology>
    </subcellularLocation>
</comment>
<dbReference type="Proteomes" id="UP000248925">
    <property type="component" value="Unassembled WGS sequence"/>
</dbReference>
<dbReference type="AlphaFoldDB" id="A0A2W4CQ44"/>
<evidence type="ECO:0000313" key="7">
    <source>
        <dbReference type="EMBL" id="PZM13038.1"/>
    </source>
</evidence>
<name>A0A2W4CQ44_9HYPH</name>
<comment type="caution">
    <text evidence="7">The sequence shown here is derived from an EMBL/GenBank/DDBJ whole genome shotgun (WGS) entry which is preliminary data.</text>
</comment>
<protein>
    <recommendedName>
        <fullName evidence="6">RDD domain-containing protein</fullName>
    </recommendedName>
</protein>
<dbReference type="Pfam" id="PF06271">
    <property type="entry name" value="RDD"/>
    <property type="match status" value="1"/>
</dbReference>
<dbReference type="OrthoDB" id="7914031at2"/>
<accession>A0A2W4CQ44</accession>
<organism evidence="7 8">
    <name type="scientific">Rhizobium tubonense</name>
    <dbReference type="NCBI Taxonomy" id="484088"/>
    <lineage>
        <taxon>Bacteria</taxon>
        <taxon>Pseudomonadati</taxon>
        <taxon>Pseudomonadota</taxon>
        <taxon>Alphaproteobacteria</taxon>
        <taxon>Hyphomicrobiales</taxon>
        <taxon>Rhizobiaceae</taxon>
        <taxon>Rhizobium/Agrobacterium group</taxon>
        <taxon>Rhizobium</taxon>
    </lineage>
</organism>
<dbReference type="GO" id="GO:0016020">
    <property type="term" value="C:membrane"/>
    <property type="evidence" value="ECO:0007669"/>
    <property type="project" value="UniProtKB-SubCell"/>
</dbReference>
<evidence type="ECO:0000259" key="6">
    <source>
        <dbReference type="Pfam" id="PF06271"/>
    </source>
</evidence>
<feature type="transmembrane region" description="Helical" evidence="5">
    <location>
        <begin position="138"/>
        <end position="155"/>
    </location>
</feature>
<feature type="transmembrane region" description="Helical" evidence="5">
    <location>
        <begin position="233"/>
        <end position="253"/>
    </location>
</feature>
<keyword evidence="2 5" id="KW-0812">Transmembrane</keyword>
<evidence type="ECO:0000256" key="5">
    <source>
        <dbReference type="SAM" id="Phobius"/>
    </source>
</evidence>
<dbReference type="InterPro" id="IPR010432">
    <property type="entry name" value="RDD"/>
</dbReference>
<evidence type="ECO:0000256" key="4">
    <source>
        <dbReference type="ARBA" id="ARBA00023136"/>
    </source>
</evidence>